<evidence type="ECO:0000256" key="1">
    <source>
        <dbReference type="SAM" id="MobiDB-lite"/>
    </source>
</evidence>
<reference evidence="2 3" key="2">
    <citation type="submission" date="2018-11" db="EMBL/GenBank/DDBJ databases">
        <authorList>
            <consortium name="Pathogen Informatics"/>
        </authorList>
    </citation>
    <scope>NUCLEOTIDE SEQUENCE [LARGE SCALE GENOMIC DNA]</scope>
    <source>
        <strain evidence="2">Dakar</strain>
        <strain evidence="3">Dakar, Senegal</strain>
    </source>
</reference>
<organism evidence="4">
    <name type="scientific">Schistosoma curassoni</name>
    <dbReference type="NCBI Taxonomy" id="6186"/>
    <lineage>
        <taxon>Eukaryota</taxon>
        <taxon>Metazoa</taxon>
        <taxon>Spiralia</taxon>
        <taxon>Lophotrochozoa</taxon>
        <taxon>Platyhelminthes</taxon>
        <taxon>Trematoda</taxon>
        <taxon>Digenea</taxon>
        <taxon>Strigeidida</taxon>
        <taxon>Schistosomatoidea</taxon>
        <taxon>Schistosomatidae</taxon>
        <taxon>Schistosoma</taxon>
    </lineage>
</organism>
<name>A0A183KFJ7_9TREM</name>
<dbReference type="STRING" id="6186.A0A183KFJ7"/>
<keyword evidence="3" id="KW-1185">Reference proteome</keyword>
<reference evidence="4" key="1">
    <citation type="submission" date="2016-06" db="UniProtKB">
        <authorList>
            <consortium name="WormBaseParasite"/>
        </authorList>
    </citation>
    <scope>IDENTIFICATION</scope>
</reference>
<dbReference type="WBParaSite" id="SCUD_0001379501-mRNA-1">
    <property type="protein sequence ID" value="SCUD_0001379501-mRNA-1"/>
    <property type="gene ID" value="SCUD_0001379501"/>
</dbReference>
<evidence type="ECO:0000313" key="2">
    <source>
        <dbReference type="EMBL" id="VDP54091.1"/>
    </source>
</evidence>
<proteinExistence type="predicted"/>
<sequence>MVFKANETEFESRSEHPLWDAAVQRDPITGLGALPKEHVELGRTRNASTGRPGK</sequence>
<feature type="region of interest" description="Disordered" evidence="1">
    <location>
        <begin position="29"/>
        <end position="54"/>
    </location>
</feature>
<accession>A0A183KFJ7</accession>
<dbReference type="EMBL" id="UZAK01036154">
    <property type="protein sequence ID" value="VDP54091.1"/>
    <property type="molecule type" value="Genomic_DNA"/>
</dbReference>
<evidence type="ECO:0000313" key="3">
    <source>
        <dbReference type="Proteomes" id="UP000279833"/>
    </source>
</evidence>
<feature type="compositionally biased region" description="Polar residues" evidence="1">
    <location>
        <begin position="45"/>
        <end position="54"/>
    </location>
</feature>
<evidence type="ECO:0000313" key="4">
    <source>
        <dbReference type="WBParaSite" id="SCUD_0001379501-mRNA-1"/>
    </source>
</evidence>
<gene>
    <name evidence="2" type="ORF">SCUD_LOCUS13792</name>
</gene>
<dbReference type="AlphaFoldDB" id="A0A183KFJ7"/>
<protein>
    <submittedName>
        <fullName evidence="4">Catalase</fullName>
    </submittedName>
</protein>
<dbReference type="Proteomes" id="UP000279833">
    <property type="component" value="Unassembled WGS sequence"/>
</dbReference>